<evidence type="ECO:0000256" key="5">
    <source>
        <dbReference type="SAM" id="Phobius"/>
    </source>
</evidence>
<feature type="region of interest" description="Disordered" evidence="4">
    <location>
        <begin position="35"/>
        <end position="58"/>
    </location>
</feature>
<evidence type="ECO:0000256" key="2">
    <source>
        <dbReference type="ARBA" id="ARBA00022803"/>
    </source>
</evidence>
<evidence type="ECO:0000256" key="3">
    <source>
        <dbReference type="PROSITE-ProRule" id="PRU00339"/>
    </source>
</evidence>
<dbReference type="InterPro" id="IPR011990">
    <property type="entry name" value="TPR-like_helical_dom_sf"/>
</dbReference>
<dbReference type="PROSITE" id="PS50005">
    <property type="entry name" value="TPR"/>
    <property type="match status" value="1"/>
</dbReference>
<dbReference type="InterPro" id="IPR019734">
    <property type="entry name" value="TPR_rpt"/>
</dbReference>
<dbReference type="Gene3D" id="1.25.40.10">
    <property type="entry name" value="Tetratricopeptide repeat domain"/>
    <property type="match status" value="1"/>
</dbReference>
<dbReference type="AlphaFoldDB" id="A0A2T4DVT3"/>
<dbReference type="EMBL" id="PYVU01000002">
    <property type="protein sequence ID" value="PTB97945.1"/>
    <property type="molecule type" value="Genomic_DNA"/>
</dbReference>
<dbReference type="Proteomes" id="UP000240608">
    <property type="component" value="Unassembled WGS sequence"/>
</dbReference>
<reference evidence="6 7" key="1">
    <citation type="submission" date="2018-03" db="EMBL/GenBank/DDBJ databases">
        <title>Cross-interface Injection: A General Nanoliter Liquid Handling Method Applied to Single Cells Genome Amplification Automated Nanoliter Liquid Handling Applied to Single Cell Multiple Displacement Amplification.</title>
        <authorList>
            <person name="Yun J."/>
            <person name="Xu P."/>
            <person name="Xu J."/>
            <person name="Dai X."/>
            <person name="Wang Y."/>
            <person name="Zheng X."/>
            <person name="Cao C."/>
            <person name="Yi Q."/>
            <person name="Zhu Y."/>
            <person name="Wang L."/>
            <person name="Dong Z."/>
            <person name="Huang Y."/>
            <person name="Huang L."/>
            <person name="Du W."/>
        </authorList>
    </citation>
    <scope>NUCLEOTIDE SEQUENCE [LARGE SCALE GENOMIC DNA]</scope>
    <source>
        <strain evidence="6 7">Z-D1-2</strain>
    </source>
</reference>
<dbReference type="SUPFAM" id="SSF48452">
    <property type="entry name" value="TPR-like"/>
    <property type="match status" value="1"/>
</dbReference>
<accession>A0A2T4DVT3</accession>
<keyword evidence="5" id="KW-0472">Membrane</keyword>
<feature type="transmembrane region" description="Helical" evidence="5">
    <location>
        <begin position="7"/>
        <end position="26"/>
    </location>
</feature>
<feature type="repeat" description="TPR" evidence="3">
    <location>
        <begin position="195"/>
        <end position="228"/>
    </location>
</feature>
<evidence type="ECO:0000313" key="7">
    <source>
        <dbReference type="Proteomes" id="UP000240608"/>
    </source>
</evidence>
<dbReference type="PANTHER" id="PTHR45586">
    <property type="entry name" value="TPR REPEAT-CONTAINING PROTEIN PA4667"/>
    <property type="match status" value="1"/>
</dbReference>
<proteinExistence type="predicted"/>
<comment type="caution">
    <text evidence="6">The sequence shown here is derived from an EMBL/GenBank/DDBJ whole genome shotgun (WGS) entry which is preliminary data.</text>
</comment>
<sequence>MLKSRIIILVIAIVLIVGFFLLPKVVVDNENEQITAEKEQNEEPVEGSNSKSEGLSDSIHSEAMPSDLLAKINRLRNKYLTSENEENSVIFADSLALLFKEGSKLDSAAKYTELAYGGNEVIGDAYYDAYTFAVDAKKANRLGEKARMYYEKVLAEDAGRLDLKTKIAMTYVSSDNPMSGIMMLREVLEADPKNEEALFNLGVLSIQSGQYKNAIERFNTLLKSHPDNDQAMFYLALSYFNDGQKAKAKSLFEKIKNSSTDEQVLAAVDSYLNEL</sequence>
<dbReference type="PANTHER" id="PTHR45586:SF1">
    <property type="entry name" value="LIPOPOLYSACCHARIDE ASSEMBLY PROTEIN B"/>
    <property type="match status" value="1"/>
</dbReference>
<gene>
    <name evidence="6" type="ORF">C9994_00540</name>
</gene>
<keyword evidence="2 3" id="KW-0802">TPR repeat</keyword>
<evidence type="ECO:0000256" key="4">
    <source>
        <dbReference type="SAM" id="MobiDB-lite"/>
    </source>
</evidence>
<keyword evidence="1" id="KW-0677">Repeat</keyword>
<dbReference type="Pfam" id="PF12895">
    <property type="entry name" value="ANAPC3"/>
    <property type="match status" value="1"/>
</dbReference>
<dbReference type="InterPro" id="IPR051012">
    <property type="entry name" value="CellSynth/LPSAsmb/PSIAsmb"/>
</dbReference>
<evidence type="ECO:0000313" key="6">
    <source>
        <dbReference type="EMBL" id="PTB97945.1"/>
    </source>
</evidence>
<name>A0A2T4DVT3_9BACT</name>
<organism evidence="6 7">
    <name type="scientific">Marivirga lumbricoides</name>
    <dbReference type="NCBI Taxonomy" id="1046115"/>
    <lineage>
        <taxon>Bacteria</taxon>
        <taxon>Pseudomonadati</taxon>
        <taxon>Bacteroidota</taxon>
        <taxon>Cytophagia</taxon>
        <taxon>Cytophagales</taxon>
        <taxon>Marivirgaceae</taxon>
        <taxon>Marivirga</taxon>
    </lineage>
</organism>
<protein>
    <submittedName>
        <fullName evidence="6">Peptidase</fullName>
    </submittedName>
</protein>
<keyword evidence="5" id="KW-0812">Transmembrane</keyword>
<evidence type="ECO:0000256" key="1">
    <source>
        <dbReference type="ARBA" id="ARBA00022737"/>
    </source>
</evidence>
<keyword evidence="5" id="KW-1133">Transmembrane helix</keyword>